<evidence type="ECO:0000313" key="1">
    <source>
        <dbReference type="EMBL" id="MBA1306000.1"/>
    </source>
</evidence>
<comment type="caution">
    <text evidence="1">The sequence shown here is derived from an EMBL/GenBank/DDBJ whole genome shotgun (WGS) entry which is preliminary data.</text>
</comment>
<dbReference type="RefSeq" id="WP_181121746.1">
    <property type="nucleotide sequence ID" value="NZ_JAAMRD010000014.1"/>
</dbReference>
<gene>
    <name evidence="1" type="ORF">G7024_16540</name>
</gene>
<evidence type="ECO:0000313" key="2">
    <source>
        <dbReference type="Proteomes" id="UP001138621"/>
    </source>
</evidence>
<reference evidence="1" key="1">
    <citation type="submission" date="2020-02" db="EMBL/GenBank/DDBJ databases">
        <title>Synteny-based analysis reveals conserved mechanism for high triclosan tolerance in Pseudomonas, as well as instances of horizontal transfer.</title>
        <authorList>
            <person name="Mcfarland A.G."/>
            <person name="Bertucci H.K."/>
            <person name="Litmann E."/>
            <person name="Shen J."/>
            <person name="Huttenhower C."/>
            <person name="Hartmann E.M."/>
        </authorList>
    </citation>
    <scope>NUCLEOTIDE SEQUENCE</scope>
    <source>
        <strain evidence="1">109A1</strain>
    </source>
</reference>
<name>A0AA40RV59_STUST</name>
<sequence length="163" mass="18449">MHPIYTNEAKSLLDETYPAAYPMKVRGTLRKFLHDGSSNVFACQPHQRRKAATLYTSGVDAAIKKITRMLEPYSALPTDGLFDDFAPVLAHPTGMIYWDDLRRGVDLVVLYDILVALTYRYPTLQSVPAATLRRQAHVIAMRPLFRVMRATRILNSGRAFEHG</sequence>
<proteinExistence type="predicted"/>
<protein>
    <submittedName>
        <fullName evidence="1">Uncharacterized protein</fullName>
    </submittedName>
</protein>
<accession>A0AA40RV59</accession>
<dbReference type="Proteomes" id="UP001138621">
    <property type="component" value="Unassembled WGS sequence"/>
</dbReference>
<dbReference type="EMBL" id="JAAMRD010000014">
    <property type="protein sequence ID" value="MBA1306000.1"/>
    <property type="molecule type" value="Genomic_DNA"/>
</dbReference>
<dbReference type="AlphaFoldDB" id="A0AA40RV59"/>
<organism evidence="1 2">
    <name type="scientific">Stutzerimonas stutzeri</name>
    <name type="common">Pseudomonas stutzeri</name>
    <dbReference type="NCBI Taxonomy" id="316"/>
    <lineage>
        <taxon>Bacteria</taxon>
        <taxon>Pseudomonadati</taxon>
        <taxon>Pseudomonadota</taxon>
        <taxon>Gammaproteobacteria</taxon>
        <taxon>Pseudomonadales</taxon>
        <taxon>Pseudomonadaceae</taxon>
        <taxon>Stutzerimonas</taxon>
    </lineage>
</organism>